<keyword evidence="3" id="KW-1003">Cell membrane</keyword>
<gene>
    <name evidence="10" type="ORF">MAGMO_3266</name>
</gene>
<feature type="transmembrane region" description="Helical" evidence="9">
    <location>
        <begin position="226"/>
        <end position="245"/>
    </location>
</feature>
<feature type="transmembrane region" description="Helical" evidence="9">
    <location>
        <begin position="115"/>
        <end position="140"/>
    </location>
</feature>
<reference evidence="10" key="1">
    <citation type="submission" date="2015-04" db="EMBL/GenBank/DDBJ databases">
        <authorList>
            <person name="Syromyatnikov M.Y."/>
            <person name="Popov V.N."/>
        </authorList>
    </citation>
    <scope>NUCLEOTIDE SEQUENCE</scope>
    <source>
        <strain evidence="10">MO-1</strain>
    </source>
</reference>
<keyword evidence="7 9" id="KW-0472">Membrane</keyword>
<evidence type="ECO:0000256" key="3">
    <source>
        <dbReference type="ARBA" id="ARBA00022475"/>
    </source>
</evidence>
<dbReference type="PANTHER" id="PTHR30574:SF1">
    <property type="entry name" value="SULPHUR TRANSPORT DOMAIN-CONTAINING PROTEIN"/>
    <property type="match status" value="1"/>
</dbReference>
<dbReference type="PANTHER" id="PTHR30574">
    <property type="entry name" value="INNER MEMBRANE PROTEIN YEDE"/>
    <property type="match status" value="1"/>
</dbReference>
<proteinExistence type="inferred from homology"/>
<evidence type="ECO:0000256" key="5">
    <source>
        <dbReference type="ARBA" id="ARBA00022692"/>
    </source>
</evidence>
<feature type="transmembrane region" description="Helical" evidence="9">
    <location>
        <begin position="30"/>
        <end position="50"/>
    </location>
</feature>
<keyword evidence="2" id="KW-0813">Transport</keyword>
<evidence type="ECO:0000256" key="4">
    <source>
        <dbReference type="ARBA" id="ARBA00022519"/>
    </source>
</evidence>
<name>A0A1S7LMP5_MAGMO</name>
<evidence type="ECO:0000256" key="1">
    <source>
        <dbReference type="ARBA" id="ARBA00004429"/>
    </source>
</evidence>
<evidence type="ECO:0000256" key="8">
    <source>
        <dbReference type="ARBA" id="ARBA00035655"/>
    </source>
</evidence>
<feature type="transmembrane region" description="Helical" evidence="9">
    <location>
        <begin position="386"/>
        <end position="405"/>
    </location>
</feature>
<feature type="transmembrane region" description="Helical" evidence="9">
    <location>
        <begin position="194"/>
        <end position="214"/>
    </location>
</feature>
<dbReference type="Pfam" id="PF04143">
    <property type="entry name" value="Sulf_transp"/>
    <property type="match status" value="2"/>
</dbReference>
<accession>A0A1S7LMP5</accession>
<feature type="transmembrane region" description="Helical" evidence="9">
    <location>
        <begin position="296"/>
        <end position="318"/>
    </location>
</feature>
<feature type="transmembrane region" description="Helical" evidence="9">
    <location>
        <begin position="265"/>
        <end position="284"/>
    </location>
</feature>
<evidence type="ECO:0000256" key="6">
    <source>
        <dbReference type="ARBA" id="ARBA00022989"/>
    </source>
</evidence>
<comment type="subcellular location">
    <subcellularLocation>
        <location evidence="1">Cell inner membrane</location>
        <topology evidence="1">Multi-pass membrane protein</topology>
    </subcellularLocation>
</comment>
<evidence type="ECO:0000256" key="9">
    <source>
        <dbReference type="SAM" id="Phobius"/>
    </source>
</evidence>
<protein>
    <recommendedName>
        <fullName evidence="11">Sulphur transport domain-containing protein</fullName>
    </recommendedName>
</protein>
<evidence type="ECO:0000256" key="2">
    <source>
        <dbReference type="ARBA" id="ARBA00022448"/>
    </source>
</evidence>
<keyword evidence="6 9" id="KW-1133">Transmembrane helix</keyword>
<keyword evidence="5 9" id="KW-0812">Transmembrane</keyword>
<dbReference type="AlphaFoldDB" id="A0A1S7LMP5"/>
<evidence type="ECO:0008006" key="11">
    <source>
        <dbReference type="Google" id="ProtNLM"/>
    </source>
</evidence>
<feature type="transmembrane region" description="Helical" evidence="9">
    <location>
        <begin position="330"/>
        <end position="355"/>
    </location>
</feature>
<feature type="transmembrane region" description="Helical" evidence="9">
    <location>
        <begin position="85"/>
        <end position="103"/>
    </location>
</feature>
<evidence type="ECO:0000313" key="10">
    <source>
        <dbReference type="EMBL" id="CRH07404.1"/>
    </source>
</evidence>
<evidence type="ECO:0000256" key="7">
    <source>
        <dbReference type="ARBA" id="ARBA00023136"/>
    </source>
</evidence>
<keyword evidence="4" id="KW-0997">Cell inner membrane</keyword>
<dbReference type="GO" id="GO:0005886">
    <property type="term" value="C:plasma membrane"/>
    <property type="evidence" value="ECO:0007669"/>
    <property type="project" value="UniProtKB-SubCell"/>
</dbReference>
<feature type="transmembrane region" description="Helical" evidence="9">
    <location>
        <begin position="152"/>
        <end position="173"/>
    </location>
</feature>
<dbReference type="EMBL" id="LO017727">
    <property type="protein sequence ID" value="CRH07404.1"/>
    <property type="molecule type" value="Genomic_DNA"/>
</dbReference>
<sequence length="417" mass="45225">MLQPISSAVAALHQTLREPFKESWSPHMGAIFLVIAVCVLLINGQFWGVFGGLKFLGDHINNLIGLGATLNIPEQLTNPWNHRTFISDIALIGAAMAAAMLAGNFRLTPPPPMEYLNAAFGGLLMGSGAALAGGCTVGGFFSPLVFSSPAGWLMLIGLMAGAALGVRMLLWWMDALPWGRAPKPMLTEGMAAKAFPWLGWVIMALLLYWAAQWIDNSQQDGDLTKKGYIVLAAIGIGLALQRSRLCFSKAVREPFMTGDGTHAKAVMLAVLLVTPLAALVMSRGNMDAYAFIPPRFWIGSLSGGLLFGVGMVFAGGCATSTLWRMAEGNLKMFVTLPFFAWSGSTSLALFSMWGWTELDSDLDYLDGVPTISELGFQVFMPDILGSWGWAILFATSIVTVWYLLIRYNEQTDRFTVF</sequence>
<organism evidence="10">
    <name type="scientific">Magnetococcus massalia (strain MO-1)</name>
    <dbReference type="NCBI Taxonomy" id="451514"/>
    <lineage>
        <taxon>Bacteria</taxon>
        <taxon>Pseudomonadati</taxon>
        <taxon>Pseudomonadota</taxon>
        <taxon>Magnetococcia</taxon>
        <taxon>Magnetococcales</taxon>
        <taxon>Magnetococcaceae</taxon>
        <taxon>Magnetococcus</taxon>
    </lineage>
</organism>
<comment type="similarity">
    <text evidence="8">Belongs to the TsuA/YedE (TC 9.B.102) family.</text>
</comment>
<dbReference type="InterPro" id="IPR007272">
    <property type="entry name" value="Sulf_transp_TsuA/YedE"/>
</dbReference>